<feature type="transmembrane region" description="Helical" evidence="1">
    <location>
        <begin position="13"/>
        <end position="35"/>
    </location>
</feature>
<keyword evidence="1" id="KW-0472">Membrane</keyword>
<protein>
    <submittedName>
        <fullName evidence="2">Uncharacterized protein</fullName>
    </submittedName>
</protein>
<accession>A0A8H7E376</accession>
<proteinExistence type="predicted"/>
<evidence type="ECO:0000313" key="3">
    <source>
        <dbReference type="Proteomes" id="UP000606974"/>
    </source>
</evidence>
<dbReference type="Proteomes" id="UP000606974">
    <property type="component" value="Unassembled WGS sequence"/>
</dbReference>
<evidence type="ECO:0000313" key="2">
    <source>
        <dbReference type="EMBL" id="KAF7504896.1"/>
    </source>
</evidence>
<organism evidence="2 3">
    <name type="scientific">Endocarpon pusillum</name>
    <dbReference type="NCBI Taxonomy" id="364733"/>
    <lineage>
        <taxon>Eukaryota</taxon>
        <taxon>Fungi</taxon>
        <taxon>Dikarya</taxon>
        <taxon>Ascomycota</taxon>
        <taxon>Pezizomycotina</taxon>
        <taxon>Eurotiomycetes</taxon>
        <taxon>Chaetothyriomycetidae</taxon>
        <taxon>Verrucariales</taxon>
        <taxon>Verrucariaceae</taxon>
        <taxon>Endocarpon</taxon>
    </lineage>
</organism>
<dbReference type="AlphaFoldDB" id="A0A8H7E376"/>
<keyword evidence="1" id="KW-0812">Transmembrane</keyword>
<dbReference type="EMBL" id="JAACFV010000124">
    <property type="protein sequence ID" value="KAF7504896.1"/>
    <property type="molecule type" value="Genomic_DNA"/>
</dbReference>
<reference evidence="2" key="1">
    <citation type="submission" date="2020-02" db="EMBL/GenBank/DDBJ databases">
        <authorList>
            <person name="Palmer J.M."/>
        </authorList>
    </citation>
    <scope>NUCLEOTIDE SEQUENCE</scope>
    <source>
        <strain evidence="2">EPUS1.4</strain>
        <tissue evidence="2">Thallus</tissue>
    </source>
</reference>
<keyword evidence="3" id="KW-1185">Reference proteome</keyword>
<evidence type="ECO:0000256" key="1">
    <source>
        <dbReference type="SAM" id="Phobius"/>
    </source>
</evidence>
<gene>
    <name evidence="2" type="ORF">GJ744_001617</name>
</gene>
<keyword evidence="1" id="KW-1133">Transmembrane helix</keyword>
<dbReference type="OrthoDB" id="2830640at2759"/>
<sequence length="62" mass="7242">MSEIMEVLEDFELDVYCSHLLMLPILMYMVAGSMLQRQLRNINKKIDDVQHQTGLLDNFPTV</sequence>
<name>A0A8H7E376_9EURO</name>
<comment type="caution">
    <text evidence="2">The sequence shown here is derived from an EMBL/GenBank/DDBJ whole genome shotgun (WGS) entry which is preliminary data.</text>
</comment>